<evidence type="ECO:0000313" key="1">
    <source>
        <dbReference type="EMBL" id="AYV78245.1"/>
    </source>
</evidence>
<name>A0A3G4ZTM3_9VIRU</name>
<protein>
    <submittedName>
        <fullName evidence="1">Uncharacterized protein</fullName>
    </submittedName>
</protein>
<gene>
    <name evidence="1" type="ORF">Edafosvirus7_37</name>
</gene>
<reference evidence="1" key="1">
    <citation type="submission" date="2018-10" db="EMBL/GenBank/DDBJ databases">
        <title>Hidden diversity of soil giant viruses.</title>
        <authorList>
            <person name="Schulz F."/>
            <person name="Alteio L."/>
            <person name="Goudeau D."/>
            <person name="Ryan E.M."/>
            <person name="Malmstrom R.R."/>
            <person name="Blanchard J."/>
            <person name="Woyke T."/>
        </authorList>
    </citation>
    <scope>NUCLEOTIDE SEQUENCE</scope>
    <source>
        <strain evidence="1">EDV1</strain>
    </source>
</reference>
<sequence length="141" mass="16249">MGNSFVICYHCYEKNNHILAVFDGCSLCRKFGNGKGLLKQKFADRKLVVVDKTFKPPKCTCQICLDTKTVKYLGRDANPYRYPLASIVGFYELPCHSCDPIDHKVKYDQLYAQQYRQQKEIVLALDFLEPELVQTLLSCQI</sequence>
<organism evidence="1">
    <name type="scientific">Edafosvirus sp</name>
    <dbReference type="NCBI Taxonomy" id="2487765"/>
    <lineage>
        <taxon>Viruses</taxon>
        <taxon>Varidnaviria</taxon>
        <taxon>Bamfordvirae</taxon>
        <taxon>Nucleocytoviricota</taxon>
        <taxon>Megaviricetes</taxon>
        <taxon>Imitervirales</taxon>
        <taxon>Mimiviridae</taxon>
        <taxon>Klosneuvirinae</taxon>
    </lineage>
</organism>
<accession>A0A3G4ZTM3</accession>
<proteinExistence type="predicted"/>
<dbReference type="EMBL" id="MK072072">
    <property type="protein sequence ID" value="AYV78245.1"/>
    <property type="molecule type" value="Genomic_DNA"/>
</dbReference>